<dbReference type="EMBL" id="JACJHR010000072">
    <property type="protein sequence ID" value="MBB2504430.1"/>
    <property type="molecule type" value="Genomic_DNA"/>
</dbReference>
<evidence type="ECO:0000313" key="5">
    <source>
        <dbReference type="EMBL" id="MBB2504430.1"/>
    </source>
</evidence>
<comment type="caution">
    <text evidence="5">The sequence shown here is derived from an EMBL/GenBank/DDBJ whole genome shotgun (WGS) entry which is preliminary data.</text>
</comment>
<comment type="similarity">
    <text evidence="1 3">Belongs to the short-chain dehydrogenases/reductases (SDR) family.</text>
</comment>
<feature type="region of interest" description="Disordered" evidence="4">
    <location>
        <begin position="288"/>
        <end position="330"/>
    </location>
</feature>
<dbReference type="InterPro" id="IPR036291">
    <property type="entry name" value="NAD(P)-bd_dom_sf"/>
</dbReference>
<dbReference type="Proteomes" id="UP000550260">
    <property type="component" value="Unassembled WGS sequence"/>
</dbReference>
<sequence>MEPMRFDGQVAVVTGAGRGLGNAYARLLAERGARVVVNNRIRPGTEAQRPIADEVAEAITRAGGLAVADTSDVGTTEGAQAVVEAALATYGRLDIVVNNAGVVQFHSFPDYPDDEFERMVDVHLRGTWHVNRAAWPHLAAQGYGRIVNTVSRGAFFGDPRGAAYASCKGAILGMTRALAVEGGQAGIAVNAISPTAWTPLYASAPDVSPERRAELERDFRTEQVAPVLVLLAHSSCDFTGEVIAAAGSQVSRFFLGQTAGASLGAEPTPEDVARALPDVWDETGYHPVGLVTPGQRARKTPRAEVPPSARRSRAAGGGEAGLRAVGEQAE</sequence>
<dbReference type="Pfam" id="PF00106">
    <property type="entry name" value="adh_short"/>
    <property type="match status" value="1"/>
</dbReference>
<dbReference type="PROSITE" id="PS00061">
    <property type="entry name" value="ADH_SHORT"/>
    <property type="match status" value="1"/>
</dbReference>
<dbReference type="PANTHER" id="PTHR45024">
    <property type="entry name" value="DEHYDROGENASES, SHORT CHAIN"/>
    <property type="match status" value="1"/>
</dbReference>
<dbReference type="FunFam" id="3.40.50.720:FF:000084">
    <property type="entry name" value="Short-chain dehydrogenase reductase"/>
    <property type="match status" value="1"/>
</dbReference>
<evidence type="ECO:0000256" key="1">
    <source>
        <dbReference type="ARBA" id="ARBA00006484"/>
    </source>
</evidence>
<dbReference type="Gene3D" id="3.40.50.720">
    <property type="entry name" value="NAD(P)-binding Rossmann-like Domain"/>
    <property type="match status" value="1"/>
</dbReference>
<dbReference type="InterPro" id="IPR002347">
    <property type="entry name" value="SDR_fam"/>
</dbReference>
<dbReference type="PRINTS" id="PR00081">
    <property type="entry name" value="GDHRDH"/>
</dbReference>
<name>A0A8E1W5A4_9PSEU</name>
<keyword evidence="2" id="KW-0560">Oxidoreductase</keyword>
<evidence type="ECO:0000256" key="2">
    <source>
        <dbReference type="ARBA" id="ARBA00023002"/>
    </source>
</evidence>
<protein>
    <submittedName>
        <fullName evidence="5">SDR family NAD(P)-dependent oxidoreductase</fullName>
    </submittedName>
</protein>
<organism evidence="5 6">
    <name type="scientific">Amycolatopsis echigonensis</name>
    <dbReference type="NCBI Taxonomy" id="2576905"/>
    <lineage>
        <taxon>Bacteria</taxon>
        <taxon>Bacillati</taxon>
        <taxon>Actinomycetota</taxon>
        <taxon>Actinomycetes</taxon>
        <taxon>Pseudonocardiales</taxon>
        <taxon>Pseudonocardiaceae</taxon>
        <taxon>Amycolatopsis</taxon>
    </lineage>
</organism>
<evidence type="ECO:0000313" key="6">
    <source>
        <dbReference type="Proteomes" id="UP000550260"/>
    </source>
</evidence>
<dbReference type="InterPro" id="IPR051687">
    <property type="entry name" value="Peroxisomal_Beta-Oxidation"/>
</dbReference>
<dbReference type="SUPFAM" id="SSF51735">
    <property type="entry name" value="NAD(P)-binding Rossmann-fold domains"/>
    <property type="match status" value="1"/>
</dbReference>
<dbReference type="PANTHER" id="PTHR45024:SF2">
    <property type="entry name" value="SCP2 DOMAIN-CONTAINING PROTEIN"/>
    <property type="match status" value="1"/>
</dbReference>
<reference evidence="5 6" key="1">
    <citation type="submission" date="2020-08" db="EMBL/GenBank/DDBJ databases">
        <title>Amycolatopsis echigonensis JCM 21831.</title>
        <authorList>
            <person name="Tedsree N."/>
            <person name="Kuncharoen N."/>
            <person name="Likhitwitayawuid K."/>
            <person name="Tanasupawat S."/>
        </authorList>
    </citation>
    <scope>NUCLEOTIDE SEQUENCE [LARGE SCALE GENOMIC DNA]</scope>
    <source>
        <strain evidence="5 6">JCM 21831</strain>
    </source>
</reference>
<dbReference type="RefSeq" id="WP_183126342.1">
    <property type="nucleotide sequence ID" value="NZ_JACJHR010000072.1"/>
</dbReference>
<accession>A0A8E1W5A4</accession>
<proteinExistence type="inferred from homology"/>
<feature type="compositionally biased region" description="Low complexity" evidence="4">
    <location>
        <begin position="321"/>
        <end position="330"/>
    </location>
</feature>
<evidence type="ECO:0000256" key="3">
    <source>
        <dbReference type="RuleBase" id="RU000363"/>
    </source>
</evidence>
<evidence type="ECO:0000256" key="4">
    <source>
        <dbReference type="SAM" id="MobiDB-lite"/>
    </source>
</evidence>
<gene>
    <name evidence="5" type="ORF">H5411_35465</name>
</gene>
<dbReference type="InterPro" id="IPR020904">
    <property type="entry name" value="Sc_DH/Rdtase_CS"/>
</dbReference>
<dbReference type="GO" id="GO:0016491">
    <property type="term" value="F:oxidoreductase activity"/>
    <property type="evidence" value="ECO:0007669"/>
    <property type="project" value="UniProtKB-KW"/>
</dbReference>
<dbReference type="PRINTS" id="PR00080">
    <property type="entry name" value="SDRFAMILY"/>
</dbReference>
<dbReference type="AlphaFoldDB" id="A0A8E1W5A4"/>